<dbReference type="Proteomes" id="UP001172109">
    <property type="component" value="Unassembled WGS sequence"/>
</dbReference>
<protein>
    <submittedName>
        <fullName evidence="2">Phage virion morphogenesis protein</fullName>
    </submittedName>
</protein>
<evidence type="ECO:0000256" key="1">
    <source>
        <dbReference type="SAM" id="MobiDB-lite"/>
    </source>
</evidence>
<name>A0AAP4VI70_9BURK</name>
<evidence type="ECO:0000313" key="2">
    <source>
        <dbReference type="EMBL" id="MDN7565574.1"/>
    </source>
</evidence>
<feature type="region of interest" description="Disordered" evidence="1">
    <location>
        <begin position="64"/>
        <end position="84"/>
    </location>
</feature>
<dbReference type="NCBIfam" id="TIGR01635">
    <property type="entry name" value="tail_comp_S"/>
    <property type="match status" value="1"/>
</dbReference>
<feature type="compositionally biased region" description="Basic residues" evidence="1">
    <location>
        <begin position="74"/>
        <end position="84"/>
    </location>
</feature>
<dbReference type="Pfam" id="PF05069">
    <property type="entry name" value="Phage_tail_S"/>
    <property type="match status" value="1"/>
</dbReference>
<evidence type="ECO:0000313" key="3">
    <source>
        <dbReference type="Proteomes" id="UP001172109"/>
    </source>
</evidence>
<dbReference type="InterPro" id="IPR006522">
    <property type="entry name" value="Phage_virion_morphogenesis"/>
</dbReference>
<sequence length="169" mass="18874">MVASEYEGRIAATTSVLATGWVTQARAEDWASGLLGQLTPAQRVVLAKGLAGELRRRHSRRIAEARNPDGSRFAPRKPQARRKKGRIRRAMFAKLRTARFLKTAATADASVPHFTRQVERIARVHQEGLRDRGERNRGPVVRYPVRELLGLGDADVDRIADVVLDFLAQ</sequence>
<dbReference type="AlphaFoldDB" id="A0AAP4VI70"/>
<gene>
    <name evidence="2" type="ORF">QZM56_13760</name>
</gene>
<proteinExistence type="predicted"/>
<reference evidence="2" key="1">
    <citation type="submission" date="2023-07" db="EMBL/GenBank/DDBJ databases">
        <title>A collection of bacterial strains from the Burkholderia cepacia Research Laboratory and Repository.</title>
        <authorList>
            <person name="Lipuma J."/>
            <person name="Spilker T."/>
            <person name="Caverly L."/>
        </authorList>
    </citation>
    <scope>NUCLEOTIDE SEQUENCE</scope>
    <source>
        <strain evidence="2">AU44979</strain>
    </source>
</reference>
<dbReference type="RefSeq" id="WP_105818908.1">
    <property type="nucleotide sequence ID" value="NZ_JAUJQS010000008.1"/>
</dbReference>
<accession>A0AAP4VI70</accession>
<dbReference type="EMBL" id="JAUJQS010000008">
    <property type="protein sequence ID" value="MDN7565574.1"/>
    <property type="molecule type" value="Genomic_DNA"/>
</dbReference>
<organism evidence="2 3">
    <name type="scientific">Burkholderia contaminans</name>
    <dbReference type="NCBI Taxonomy" id="488447"/>
    <lineage>
        <taxon>Bacteria</taxon>
        <taxon>Pseudomonadati</taxon>
        <taxon>Pseudomonadota</taxon>
        <taxon>Betaproteobacteria</taxon>
        <taxon>Burkholderiales</taxon>
        <taxon>Burkholderiaceae</taxon>
        <taxon>Burkholderia</taxon>
        <taxon>Burkholderia cepacia complex</taxon>
    </lineage>
</organism>
<comment type="caution">
    <text evidence="2">The sequence shown here is derived from an EMBL/GenBank/DDBJ whole genome shotgun (WGS) entry which is preliminary data.</text>
</comment>